<gene>
    <name evidence="3" type="ORF">BSZ36_03640</name>
</gene>
<dbReference type="SUPFAM" id="SSF110296">
    <property type="entry name" value="Oligoxyloglucan reducing end-specific cellobiohydrolase"/>
    <property type="match status" value="1"/>
</dbReference>
<sequence>MLRPLFRLAPLALLFLAAGASPEASAQQPITTGYGTVTGLPTGARNSVTTLAEADGRLFAGPRLVIVEADGTVRFVGNNGALNPATSDQPRAFSIAARPGGRVLVGIGFTDDADPDTPISTAAGFAVSQDGGQTFGYRPAPLDASTDVTVTYGVSTLRASPIFTSGDAAPFDVAIDPASGDLYSANAIAGLRVSRDDGATWQRVVLPPDTLRTITPEAAYAFPYTPAGVQLPGATEPGDVSLYGFNFIAYSVLVDEEGTVWAGTLAGLNRGEDSTVVASGDRAWTRYEADAARPSPAGSFIVSLQAREIDGARDEIWMAAWPSGRSPDFAPNAPDERFGVSIWRGDDENGEAIFETVLLGERVYDLAFRGEAAYAAGQNGLFVSDDAGRAWRALRSFRDASGAVLPIRPGTGVFSVSVTDDGTIWAGTGDGLLRSEDGGSTWALFRSNVPTNPTTLGEDTPEVEAYAYPNPFSPRSDRLTRIRFDLFSAADVRVRIFDFGMRLVADIDAGTRRSGANEVEWTGTADGARVANGTYIYVVDAGDTQLSGKILVLD</sequence>
<dbReference type="InterPro" id="IPR015943">
    <property type="entry name" value="WD40/YVTN_repeat-like_dom_sf"/>
</dbReference>
<feature type="signal peptide" evidence="1">
    <location>
        <begin position="1"/>
        <end position="26"/>
    </location>
</feature>
<protein>
    <recommendedName>
        <fullName evidence="2">FlgD/Vpr Ig-like domain-containing protein</fullName>
    </recommendedName>
</protein>
<evidence type="ECO:0000259" key="2">
    <source>
        <dbReference type="Pfam" id="PF13860"/>
    </source>
</evidence>
<evidence type="ECO:0000256" key="1">
    <source>
        <dbReference type="SAM" id="SignalP"/>
    </source>
</evidence>
<organism evidence="3 4">
    <name type="scientific">Rubricoccus marinus</name>
    <dbReference type="NCBI Taxonomy" id="716817"/>
    <lineage>
        <taxon>Bacteria</taxon>
        <taxon>Pseudomonadati</taxon>
        <taxon>Rhodothermota</taxon>
        <taxon>Rhodothermia</taxon>
        <taxon>Rhodothermales</taxon>
        <taxon>Rubricoccaceae</taxon>
        <taxon>Rubricoccus</taxon>
    </lineage>
</organism>
<reference evidence="3 4" key="1">
    <citation type="submission" date="2016-11" db="EMBL/GenBank/DDBJ databases">
        <title>Study of marine rhodopsin-containing bacteria.</title>
        <authorList>
            <person name="Yoshizawa S."/>
            <person name="Kumagai Y."/>
            <person name="Kogure K."/>
        </authorList>
    </citation>
    <scope>NUCLEOTIDE SEQUENCE [LARGE SCALE GENOMIC DNA]</scope>
    <source>
        <strain evidence="3 4">SG-29</strain>
    </source>
</reference>
<feature type="chain" id="PRO_5012469576" description="FlgD/Vpr Ig-like domain-containing protein" evidence="1">
    <location>
        <begin position="27"/>
        <end position="554"/>
    </location>
</feature>
<dbReference type="OrthoDB" id="9813742at2"/>
<dbReference type="Gene3D" id="2.130.10.10">
    <property type="entry name" value="YVTN repeat-like/Quinoprotein amine dehydrogenase"/>
    <property type="match status" value="1"/>
</dbReference>
<proteinExistence type="predicted"/>
<dbReference type="InterPro" id="IPR025965">
    <property type="entry name" value="FlgD/Vpr_Ig-like"/>
</dbReference>
<dbReference type="AlphaFoldDB" id="A0A259TWT2"/>
<dbReference type="Proteomes" id="UP000216446">
    <property type="component" value="Unassembled WGS sequence"/>
</dbReference>
<dbReference type="RefSeq" id="WP_094546111.1">
    <property type="nucleotide sequence ID" value="NZ_MQWB01000001.1"/>
</dbReference>
<comment type="caution">
    <text evidence="3">The sequence shown here is derived from an EMBL/GenBank/DDBJ whole genome shotgun (WGS) entry which is preliminary data.</text>
</comment>
<keyword evidence="1" id="KW-0732">Signal</keyword>
<dbReference type="Gene3D" id="2.60.40.4070">
    <property type="match status" value="1"/>
</dbReference>
<evidence type="ECO:0000313" key="4">
    <source>
        <dbReference type="Proteomes" id="UP000216446"/>
    </source>
</evidence>
<dbReference type="EMBL" id="MQWB01000001">
    <property type="protein sequence ID" value="OZC02156.1"/>
    <property type="molecule type" value="Genomic_DNA"/>
</dbReference>
<name>A0A259TWT2_9BACT</name>
<dbReference type="Pfam" id="PF13860">
    <property type="entry name" value="FlgD_ig"/>
    <property type="match status" value="1"/>
</dbReference>
<accession>A0A259TWT2</accession>
<keyword evidence="4" id="KW-1185">Reference proteome</keyword>
<evidence type="ECO:0000313" key="3">
    <source>
        <dbReference type="EMBL" id="OZC02156.1"/>
    </source>
</evidence>
<dbReference type="InParanoid" id="A0A259TWT2"/>
<feature type="domain" description="FlgD/Vpr Ig-like" evidence="2">
    <location>
        <begin position="482"/>
        <end position="542"/>
    </location>
</feature>